<organism evidence="2">
    <name type="scientific">Chlamydomonas euryale</name>
    <dbReference type="NCBI Taxonomy" id="1486919"/>
    <lineage>
        <taxon>Eukaryota</taxon>
        <taxon>Viridiplantae</taxon>
        <taxon>Chlorophyta</taxon>
        <taxon>core chlorophytes</taxon>
        <taxon>Chlorophyceae</taxon>
        <taxon>CS clade</taxon>
        <taxon>Chlamydomonadales</taxon>
        <taxon>Chlamydomonadaceae</taxon>
        <taxon>Chlamydomonas</taxon>
    </lineage>
</organism>
<name>A0A7R9Z377_9CHLO</name>
<proteinExistence type="predicted"/>
<evidence type="ECO:0000256" key="1">
    <source>
        <dbReference type="SAM" id="MobiDB-lite"/>
    </source>
</evidence>
<feature type="region of interest" description="Disordered" evidence="1">
    <location>
        <begin position="112"/>
        <end position="139"/>
    </location>
</feature>
<dbReference type="EMBL" id="HBEC01035025">
    <property type="protein sequence ID" value="CAD8301866.1"/>
    <property type="molecule type" value="Transcribed_RNA"/>
</dbReference>
<feature type="compositionally biased region" description="Low complexity" evidence="1">
    <location>
        <begin position="116"/>
        <end position="129"/>
    </location>
</feature>
<accession>A0A7R9Z377</accession>
<reference evidence="2" key="1">
    <citation type="submission" date="2021-01" db="EMBL/GenBank/DDBJ databases">
        <authorList>
            <person name="Corre E."/>
            <person name="Pelletier E."/>
            <person name="Niang G."/>
            <person name="Scheremetjew M."/>
            <person name="Finn R."/>
            <person name="Kale V."/>
            <person name="Holt S."/>
            <person name="Cochrane G."/>
            <person name="Meng A."/>
            <person name="Brown T."/>
            <person name="Cohen L."/>
        </authorList>
    </citation>
    <scope>NUCLEOTIDE SEQUENCE</scope>
    <source>
        <strain evidence="2">CCMP219</strain>
    </source>
</reference>
<dbReference type="AlphaFoldDB" id="A0A7R9Z377"/>
<sequence>MSSSRTFARAARAMFSAAARSAETSCAGLSSSVGRAFVEARSSPAMRSQGNPVLQAWRQEQAKMSGCKAQGFAASGLHSAAMPTPVANTGSQVPGVQACSLTTAAGTLEDCDDDTSMCSSSRSHISELSSSEEDDDETLLWQKWKHARRK</sequence>
<evidence type="ECO:0000313" key="2">
    <source>
        <dbReference type="EMBL" id="CAD8301866.1"/>
    </source>
</evidence>
<gene>
    <name evidence="2" type="ORF">CEUR00632_LOCUS16278</name>
</gene>
<protein>
    <submittedName>
        <fullName evidence="2">Uncharacterized protein</fullName>
    </submittedName>
</protein>